<dbReference type="Proteomes" id="UP000565078">
    <property type="component" value="Unassembled WGS sequence"/>
</dbReference>
<organism evidence="2 3">
    <name type="scientific">Candidatus Iainarchaeum sp</name>
    <dbReference type="NCBI Taxonomy" id="3101447"/>
    <lineage>
        <taxon>Archaea</taxon>
        <taxon>Candidatus Iainarchaeota</taxon>
        <taxon>Candidatus Iainarchaeia</taxon>
        <taxon>Candidatus Iainarchaeales</taxon>
        <taxon>Candidatus Iainarchaeaceae</taxon>
        <taxon>Candidatus Iainarchaeum</taxon>
    </lineage>
</organism>
<gene>
    <name evidence="2" type="ORF">HA254_01120</name>
</gene>
<keyword evidence="1" id="KW-1133">Transmembrane helix</keyword>
<comment type="caution">
    <text evidence="2">The sequence shown here is derived from an EMBL/GenBank/DDBJ whole genome shotgun (WGS) entry which is preliminary data.</text>
</comment>
<dbReference type="EMBL" id="DUGC01000022">
    <property type="protein sequence ID" value="HIH09251.1"/>
    <property type="molecule type" value="Genomic_DNA"/>
</dbReference>
<reference evidence="3" key="1">
    <citation type="journal article" date="2020" name="bioRxiv">
        <title>A rank-normalized archaeal taxonomy based on genome phylogeny resolves widespread incomplete and uneven classifications.</title>
        <authorList>
            <person name="Rinke C."/>
            <person name="Chuvochina M."/>
            <person name="Mussig A.J."/>
            <person name="Chaumeil P.-A."/>
            <person name="Waite D.W."/>
            <person name="Whitman W.B."/>
            <person name="Parks D.H."/>
            <person name="Hugenholtz P."/>
        </authorList>
    </citation>
    <scope>NUCLEOTIDE SEQUENCE [LARGE SCALE GENOMIC DNA]</scope>
</reference>
<evidence type="ECO:0000256" key="1">
    <source>
        <dbReference type="SAM" id="Phobius"/>
    </source>
</evidence>
<name>A0A7J4IUR0_9ARCH</name>
<keyword evidence="1" id="KW-0812">Transmembrane</keyword>
<keyword evidence="1" id="KW-0472">Membrane</keyword>
<proteinExistence type="predicted"/>
<protein>
    <submittedName>
        <fullName evidence="2">Uncharacterized protein</fullName>
    </submittedName>
</protein>
<dbReference type="AlphaFoldDB" id="A0A7J4IUR0"/>
<evidence type="ECO:0000313" key="3">
    <source>
        <dbReference type="Proteomes" id="UP000565078"/>
    </source>
</evidence>
<feature type="transmembrane region" description="Helical" evidence="1">
    <location>
        <begin position="35"/>
        <end position="53"/>
    </location>
</feature>
<accession>A0A7J4IUR0</accession>
<sequence length="302" mass="33327">MAIKGRGNANLCSPEVALHPAGCKAMGGQAAVTDAMYFILIVTFLSVFLFGFANTYGDSVREQISDEYNKAFATNALKVILYSSIPRDTLAQVQDGEVDFLLALIKEDYSDDGVIGGDERKVLGRAISSILSPIQDTTDYMFYITIPDQKKFVFIYLHLTEFEKVPYSASLKPASSEKGKFYIYKSVKDDPSSPQDDSHLDFFCSVGADDSGSDALLQDIGYDELMAKVTRLVTNVGPTSQASSSIKLVRESANKTFDKTGDFRAQADLILWDAIWLDKTDERPAELFPYKSPSAWNCISVQ</sequence>
<evidence type="ECO:0000313" key="2">
    <source>
        <dbReference type="EMBL" id="HIH09251.1"/>
    </source>
</evidence>